<evidence type="ECO:0000313" key="4">
    <source>
        <dbReference type="Proteomes" id="UP000007809"/>
    </source>
</evidence>
<protein>
    <submittedName>
        <fullName evidence="3">Uncharacterized protein</fullName>
    </submittedName>
</protein>
<name>F4CY31_PSEUX</name>
<dbReference type="HOGENOM" id="CLU_086991_0_0_11"/>
<feature type="transmembrane region" description="Helical" evidence="2">
    <location>
        <begin position="124"/>
        <end position="140"/>
    </location>
</feature>
<keyword evidence="2" id="KW-0472">Membrane</keyword>
<accession>F4CY31</accession>
<keyword evidence="2" id="KW-0812">Transmembrane</keyword>
<feature type="transmembrane region" description="Helical" evidence="2">
    <location>
        <begin position="206"/>
        <end position="228"/>
    </location>
</feature>
<dbReference type="STRING" id="675635.Psed_2047"/>
<feature type="transmembrane region" description="Helical" evidence="2">
    <location>
        <begin position="276"/>
        <end position="297"/>
    </location>
</feature>
<feature type="transmembrane region" description="Helical" evidence="2">
    <location>
        <begin position="94"/>
        <end position="112"/>
    </location>
</feature>
<evidence type="ECO:0000256" key="2">
    <source>
        <dbReference type="SAM" id="Phobius"/>
    </source>
</evidence>
<reference evidence="3 4" key="1">
    <citation type="journal article" date="2011" name="J. Bacteriol.">
        <title>Genome sequence of the 1,4-dioxane-degrading Pseudonocardia dioxanivorans strain CB1190.</title>
        <authorList>
            <person name="Sales C.M."/>
            <person name="Mahendra S."/>
            <person name="Grostern A."/>
            <person name="Parales R.E."/>
            <person name="Goodwin L.A."/>
            <person name="Woyke T."/>
            <person name="Nolan M."/>
            <person name="Lapidus A."/>
            <person name="Chertkov O."/>
            <person name="Ovchinnikova G."/>
            <person name="Sczyrba A."/>
            <person name="Alvarez-Cohen L."/>
        </authorList>
    </citation>
    <scope>NUCLEOTIDE SEQUENCE [LARGE SCALE GENOMIC DNA]</scope>
    <source>
        <strain evidence="4">ATCC 55486 / DSM 44775 / JCM 13855 / CB1190</strain>
    </source>
</reference>
<proteinExistence type="predicted"/>
<feature type="compositionally biased region" description="Low complexity" evidence="1">
    <location>
        <begin position="302"/>
        <end position="316"/>
    </location>
</feature>
<keyword evidence="2" id="KW-1133">Transmembrane helix</keyword>
<feature type="transmembrane region" description="Helical" evidence="2">
    <location>
        <begin position="171"/>
        <end position="194"/>
    </location>
</feature>
<gene>
    <name evidence="3" type="ordered locus">Psed_2047</name>
</gene>
<dbReference type="eggNOG" id="ENOG502Z9DN">
    <property type="taxonomic scope" value="Bacteria"/>
</dbReference>
<dbReference type="AlphaFoldDB" id="F4CY31"/>
<organism evidence="3 4">
    <name type="scientific">Pseudonocardia dioxanivorans (strain ATCC 55486 / DSM 44775 / JCM 13855 / CB1190)</name>
    <dbReference type="NCBI Taxonomy" id="675635"/>
    <lineage>
        <taxon>Bacteria</taxon>
        <taxon>Bacillati</taxon>
        <taxon>Actinomycetota</taxon>
        <taxon>Actinomycetes</taxon>
        <taxon>Pseudonocardiales</taxon>
        <taxon>Pseudonocardiaceae</taxon>
        <taxon>Pseudonocardia</taxon>
    </lineage>
</organism>
<feature type="transmembrane region" description="Helical" evidence="2">
    <location>
        <begin position="240"/>
        <end position="264"/>
    </location>
</feature>
<feature type="region of interest" description="Disordered" evidence="1">
    <location>
        <begin position="302"/>
        <end position="330"/>
    </location>
</feature>
<dbReference type="KEGG" id="pdx:Psed_2047"/>
<sequence length="330" mass="35430">MVPTACGTDDDRLVSLGDAFELPRDARVRDTAGPGSLLSRVEWEHADGSTATWESRPARKRGFVEVVREGTVTRIFARPAVAVRLRRCNDISGVSFFLGGALFTVGALLAQYDGAPLPVIDRTFLIGGFWFSLGAYAALVQELNSPRRIGDDGALVARPWRWWAYEPNRPGWVAAFVLFCGTLAFAISLVDAFVSDLSARQVDRLVWAPEVVGCILFLVSGHVGIMEVCHGRFRVLGSSLGWWIVVVNQVGSWLFMLSGIAAFVRPVTGEAISVGVVNWGTAAGAACFSAAGLAQLFERPAVAPPAGRDPDAAPAGEQVDDVTEERSGPR</sequence>
<dbReference type="EMBL" id="CP002593">
    <property type="protein sequence ID" value="AEA24272.1"/>
    <property type="molecule type" value="Genomic_DNA"/>
</dbReference>
<dbReference type="Proteomes" id="UP000007809">
    <property type="component" value="Chromosome"/>
</dbReference>
<evidence type="ECO:0000256" key="1">
    <source>
        <dbReference type="SAM" id="MobiDB-lite"/>
    </source>
</evidence>
<evidence type="ECO:0000313" key="3">
    <source>
        <dbReference type="EMBL" id="AEA24272.1"/>
    </source>
</evidence>
<keyword evidence="4" id="KW-1185">Reference proteome</keyword>